<dbReference type="InterPro" id="IPR051681">
    <property type="entry name" value="Ser/Thr_Kinases-Pseudokinases"/>
</dbReference>
<dbReference type="GO" id="GO:0005524">
    <property type="term" value="F:ATP binding"/>
    <property type="evidence" value="ECO:0007669"/>
    <property type="project" value="UniProtKB-KW"/>
</dbReference>
<evidence type="ECO:0000256" key="2">
    <source>
        <dbReference type="ARBA" id="ARBA00022840"/>
    </source>
</evidence>
<dbReference type="InterPro" id="IPR001245">
    <property type="entry name" value="Ser-Thr/Tyr_kinase_cat_dom"/>
</dbReference>
<dbReference type="Proteomes" id="UP000789396">
    <property type="component" value="Unassembled WGS sequence"/>
</dbReference>
<dbReference type="Gene3D" id="1.10.510.10">
    <property type="entry name" value="Transferase(Phosphotransferase) domain 1"/>
    <property type="match status" value="2"/>
</dbReference>
<evidence type="ECO:0000256" key="1">
    <source>
        <dbReference type="ARBA" id="ARBA00022741"/>
    </source>
</evidence>
<dbReference type="PANTHER" id="PTHR44329:SF298">
    <property type="entry name" value="MIXED LINEAGE KINASE DOMAIN-LIKE PROTEIN"/>
    <property type="match status" value="1"/>
</dbReference>
<accession>A0A9N9IB31</accession>
<dbReference type="PROSITE" id="PS50011">
    <property type="entry name" value="PROTEIN_KINASE_DOM"/>
    <property type="match status" value="1"/>
</dbReference>
<dbReference type="EMBL" id="CAJVPZ010027345">
    <property type="protein sequence ID" value="CAG8728188.1"/>
    <property type="molecule type" value="Genomic_DNA"/>
</dbReference>
<dbReference type="PANTHER" id="PTHR44329">
    <property type="entry name" value="SERINE/THREONINE-PROTEIN KINASE TNNI3K-RELATED"/>
    <property type="match status" value="1"/>
</dbReference>
<keyword evidence="1" id="KW-0547">Nucleotide-binding</keyword>
<reference evidence="4" key="1">
    <citation type="submission" date="2021-06" db="EMBL/GenBank/DDBJ databases">
        <authorList>
            <person name="Kallberg Y."/>
            <person name="Tangrot J."/>
            <person name="Rosling A."/>
        </authorList>
    </citation>
    <scope>NUCLEOTIDE SEQUENCE</scope>
    <source>
        <strain evidence="4">IN212</strain>
    </source>
</reference>
<proteinExistence type="predicted"/>
<dbReference type="SUPFAM" id="SSF56112">
    <property type="entry name" value="Protein kinase-like (PK-like)"/>
    <property type="match status" value="1"/>
</dbReference>
<dbReference type="Pfam" id="PF07714">
    <property type="entry name" value="PK_Tyr_Ser-Thr"/>
    <property type="match status" value="1"/>
</dbReference>
<keyword evidence="5" id="KW-1185">Reference proteome</keyword>
<evidence type="ECO:0000313" key="5">
    <source>
        <dbReference type="Proteomes" id="UP000789396"/>
    </source>
</evidence>
<evidence type="ECO:0000313" key="4">
    <source>
        <dbReference type="EMBL" id="CAG8728188.1"/>
    </source>
</evidence>
<gene>
    <name evidence="4" type="ORF">RFULGI_LOCUS11927</name>
</gene>
<dbReference type="OrthoDB" id="10261027at2759"/>
<keyword evidence="2" id="KW-0067">ATP-binding</keyword>
<name>A0A9N9IB31_9GLOM</name>
<sequence length="151" mass="17514">ETEKTHYLVMEYADNGTLREYLQNNKLEWPEKIRMSYLHEIGICIGVTAFIDPRKFEDANYRFDKSDVYSIGTVMWVISSDGCPPFSQRYDYCPLLSIQGLPIIGTPTQYINLYSKCWDGEPNNRPLIMQVVQQLNSLELDPKYDGTNLKS</sequence>
<dbReference type="GO" id="GO:0004674">
    <property type="term" value="F:protein serine/threonine kinase activity"/>
    <property type="evidence" value="ECO:0007669"/>
    <property type="project" value="TreeGrafter"/>
</dbReference>
<feature type="non-terminal residue" evidence="4">
    <location>
        <position position="151"/>
    </location>
</feature>
<comment type="caution">
    <text evidence="4">The sequence shown here is derived from an EMBL/GenBank/DDBJ whole genome shotgun (WGS) entry which is preliminary data.</text>
</comment>
<evidence type="ECO:0000259" key="3">
    <source>
        <dbReference type="PROSITE" id="PS50011"/>
    </source>
</evidence>
<protein>
    <submittedName>
        <fullName evidence="4">11109_t:CDS:1</fullName>
    </submittedName>
</protein>
<dbReference type="AlphaFoldDB" id="A0A9N9IB31"/>
<dbReference type="InterPro" id="IPR011009">
    <property type="entry name" value="Kinase-like_dom_sf"/>
</dbReference>
<dbReference type="InterPro" id="IPR000719">
    <property type="entry name" value="Prot_kinase_dom"/>
</dbReference>
<organism evidence="4 5">
    <name type="scientific">Racocetra fulgida</name>
    <dbReference type="NCBI Taxonomy" id="60492"/>
    <lineage>
        <taxon>Eukaryota</taxon>
        <taxon>Fungi</taxon>
        <taxon>Fungi incertae sedis</taxon>
        <taxon>Mucoromycota</taxon>
        <taxon>Glomeromycotina</taxon>
        <taxon>Glomeromycetes</taxon>
        <taxon>Diversisporales</taxon>
        <taxon>Gigasporaceae</taxon>
        <taxon>Racocetra</taxon>
    </lineage>
</organism>
<feature type="domain" description="Protein kinase" evidence="3">
    <location>
        <begin position="1"/>
        <end position="144"/>
    </location>
</feature>